<keyword evidence="4 6" id="KW-1133">Transmembrane helix</keyword>
<dbReference type="KEGG" id="sdn:Sden_2745"/>
<dbReference type="Pfam" id="PF01292">
    <property type="entry name" value="Ni_hydr_CYTB"/>
    <property type="match status" value="1"/>
</dbReference>
<keyword evidence="3 6" id="KW-0812">Transmembrane</keyword>
<dbReference type="GO" id="GO:0022904">
    <property type="term" value="P:respiratory electron transport chain"/>
    <property type="evidence" value="ECO:0007669"/>
    <property type="project" value="InterPro"/>
</dbReference>
<dbReference type="GO" id="GO:0005886">
    <property type="term" value="C:plasma membrane"/>
    <property type="evidence" value="ECO:0007669"/>
    <property type="project" value="UniProtKB-SubCell"/>
</dbReference>
<evidence type="ECO:0000256" key="1">
    <source>
        <dbReference type="ARBA" id="ARBA00004651"/>
    </source>
</evidence>
<protein>
    <submittedName>
        <fullName evidence="8">Cytochrome B561</fullName>
    </submittedName>
</protein>
<dbReference type="PANTHER" id="PTHR30485">
    <property type="entry name" value="NI/FE-HYDROGENASE 1 B-TYPE CYTOCHROME SUBUNIT"/>
    <property type="match status" value="1"/>
</dbReference>
<organism evidence="8 9">
    <name type="scientific">Shewanella denitrificans (strain OS217 / ATCC BAA-1090 / DSM 15013)</name>
    <dbReference type="NCBI Taxonomy" id="318161"/>
    <lineage>
        <taxon>Bacteria</taxon>
        <taxon>Pseudomonadati</taxon>
        <taxon>Pseudomonadota</taxon>
        <taxon>Gammaproteobacteria</taxon>
        <taxon>Alteromonadales</taxon>
        <taxon>Shewanellaceae</taxon>
        <taxon>Shewanella</taxon>
    </lineage>
</organism>
<evidence type="ECO:0000256" key="6">
    <source>
        <dbReference type="SAM" id="Phobius"/>
    </source>
</evidence>
<dbReference type="InterPro" id="IPR016174">
    <property type="entry name" value="Di-haem_cyt_TM"/>
</dbReference>
<accession>Q12KK2</accession>
<keyword evidence="2" id="KW-1003">Cell membrane</keyword>
<keyword evidence="5 6" id="KW-0472">Membrane</keyword>
<proteinExistence type="predicted"/>
<dbReference type="Proteomes" id="UP000001982">
    <property type="component" value="Chromosome"/>
</dbReference>
<feature type="transmembrane region" description="Helical" evidence="6">
    <location>
        <begin position="50"/>
        <end position="68"/>
    </location>
</feature>
<evidence type="ECO:0000256" key="2">
    <source>
        <dbReference type="ARBA" id="ARBA00022475"/>
    </source>
</evidence>
<dbReference type="GO" id="GO:0020037">
    <property type="term" value="F:heme binding"/>
    <property type="evidence" value="ECO:0007669"/>
    <property type="project" value="TreeGrafter"/>
</dbReference>
<dbReference type="HOGENOM" id="CLU_078451_0_0_6"/>
<dbReference type="SUPFAM" id="SSF81342">
    <property type="entry name" value="Transmembrane di-heme cytochromes"/>
    <property type="match status" value="1"/>
</dbReference>
<evidence type="ECO:0000256" key="3">
    <source>
        <dbReference type="ARBA" id="ARBA00022692"/>
    </source>
</evidence>
<feature type="transmembrane region" description="Helical" evidence="6">
    <location>
        <begin position="103"/>
        <end position="124"/>
    </location>
</feature>
<dbReference type="eggNOG" id="COG3658">
    <property type="taxonomic scope" value="Bacteria"/>
</dbReference>
<feature type="transmembrane region" description="Helical" evidence="6">
    <location>
        <begin position="155"/>
        <end position="174"/>
    </location>
</feature>
<dbReference type="EMBL" id="CP000302">
    <property type="protein sequence ID" value="ABE56024.1"/>
    <property type="molecule type" value="Genomic_DNA"/>
</dbReference>
<dbReference type="Gene3D" id="1.20.950.20">
    <property type="entry name" value="Transmembrane di-heme cytochromes, Chain C"/>
    <property type="match status" value="1"/>
</dbReference>
<feature type="transmembrane region" description="Helical" evidence="6">
    <location>
        <begin position="20"/>
        <end position="38"/>
    </location>
</feature>
<evidence type="ECO:0000259" key="7">
    <source>
        <dbReference type="Pfam" id="PF01292"/>
    </source>
</evidence>
<dbReference type="STRING" id="318161.Sden_2745"/>
<gene>
    <name evidence="8" type="ordered locus">Sden_2745</name>
</gene>
<dbReference type="InterPro" id="IPR011577">
    <property type="entry name" value="Cyt_b561_bac/Ni-Hgenase"/>
</dbReference>
<evidence type="ECO:0000256" key="5">
    <source>
        <dbReference type="ARBA" id="ARBA00023136"/>
    </source>
</evidence>
<evidence type="ECO:0000313" key="9">
    <source>
        <dbReference type="Proteomes" id="UP000001982"/>
    </source>
</evidence>
<evidence type="ECO:0000256" key="4">
    <source>
        <dbReference type="ARBA" id="ARBA00022989"/>
    </source>
</evidence>
<feature type="domain" description="Cytochrome b561 bacterial/Ni-hydrogenase" evidence="7">
    <location>
        <begin position="17"/>
        <end position="186"/>
    </location>
</feature>
<dbReference type="GO" id="GO:0009055">
    <property type="term" value="F:electron transfer activity"/>
    <property type="evidence" value="ECO:0007669"/>
    <property type="project" value="InterPro"/>
</dbReference>
<feature type="transmembrane region" description="Helical" evidence="6">
    <location>
        <begin position="206"/>
        <end position="224"/>
    </location>
</feature>
<dbReference type="PANTHER" id="PTHR30485:SF2">
    <property type="entry name" value="BLL0597 PROTEIN"/>
    <property type="match status" value="1"/>
</dbReference>
<dbReference type="InterPro" id="IPR051542">
    <property type="entry name" value="Hydrogenase_cytochrome"/>
</dbReference>
<reference evidence="8 9" key="1">
    <citation type="submission" date="2006-03" db="EMBL/GenBank/DDBJ databases">
        <title>Complete sequence of Shewanella denitrificans OS217.</title>
        <authorList>
            <consortium name="US DOE Joint Genome Institute"/>
            <person name="Copeland A."/>
            <person name="Lucas S."/>
            <person name="Lapidus A."/>
            <person name="Barry K."/>
            <person name="Detter J.C."/>
            <person name="Glavina del Rio T."/>
            <person name="Hammon N."/>
            <person name="Israni S."/>
            <person name="Dalin E."/>
            <person name="Tice H."/>
            <person name="Pitluck S."/>
            <person name="Brettin T."/>
            <person name="Bruce D."/>
            <person name="Han C."/>
            <person name="Tapia R."/>
            <person name="Gilna P."/>
            <person name="Kiss H."/>
            <person name="Schmutz J."/>
            <person name="Larimer F."/>
            <person name="Land M."/>
            <person name="Hauser L."/>
            <person name="Kyrpides N."/>
            <person name="Lykidis A."/>
            <person name="Richardson P."/>
        </authorList>
    </citation>
    <scope>NUCLEOTIDE SEQUENCE [LARGE SCALE GENOMIC DNA]</scope>
    <source>
        <strain evidence="9">OS217 / ATCC BAA-1090 / DSM 15013</strain>
    </source>
</reference>
<dbReference type="AlphaFoldDB" id="Q12KK2"/>
<evidence type="ECO:0000313" key="8">
    <source>
        <dbReference type="EMBL" id="ABE56024.1"/>
    </source>
</evidence>
<keyword evidence="9" id="KW-1185">Reference proteome</keyword>
<name>Q12KK2_SHEDO</name>
<comment type="subcellular location">
    <subcellularLocation>
        <location evidence="1">Cell membrane</location>
        <topology evidence="1">Multi-pass membrane protein</topology>
    </subcellularLocation>
</comment>
<sequence>MRIGKDVMSSAEIKVRVWDVSTRLFHWLMFILLGGLWLTAEQGEMQWHQVLAYCLLILISFRLLWGFVGSDTAKFKAFVVPPSQALNYLTTTPKPQSIGHNPLGGYMVLLMLTVLLTQLVTGLFSTDEIFTEGPLFYLVDESVALGLTWLHKTNFNVLLGCVAVHILAVLFHWFKGENLIKPMFTGDKVLSVEHAPVSTPKMKSGVIALIIVAAFALPVWLYLLKPVLDYI</sequence>